<sequence>MSFSLASNLKQIESDRSRSPASLRRPPIKTTAKQIRDREPETEEVLDIRSQILRILLEIDSLARLSPNRRVAIRNRTRESITRQLHYEKDLTKLTRLRTDANKLLSLWQSI</sequence>
<proteinExistence type="predicted"/>
<accession>A0A1P8SW71</accession>
<dbReference type="GO" id="GO:0019073">
    <property type="term" value="P:viral DNA genome packaging"/>
    <property type="evidence" value="ECO:0007669"/>
    <property type="project" value="InterPro"/>
</dbReference>
<evidence type="ECO:0000256" key="1">
    <source>
        <dbReference type="SAM" id="MobiDB-lite"/>
    </source>
</evidence>
<reference evidence="3" key="1">
    <citation type="journal article" date="2017" name="Virology">
        <title>A novel pathogenic aviadenovirus from red-bellied parrots (Poicephalus rufiventris) unveils deep recombination events among avian host lineages.</title>
        <authorList>
            <person name="Das S."/>
            <person name="Fearnside K."/>
            <person name="Sarker S."/>
            <person name="Forwood J.K."/>
            <person name="Raidal S.R."/>
        </authorList>
    </citation>
    <scope>NUCLEOTIDE SEQUENCE [LARGE SCALE GENOMIC DNA]</scope>
</reference>
<name>A0A1P8SW71_9ADEN</name>
<feature type="region of interest" description="Disordered" evidence="1">
    <location>
        <begin position="1"/>
        <end position="40"/>
    </location>
</feature>
<dbReference type="Pfam" id="PF11081">
    <property type="entry name" value="Adeno_L433K_22K"/>
    <property type="match status" value="1"/>
</dbReference>
<dbReference type="Proteomes" id="UP000241841">
    <property type="component" value="Segment"/>
</dbReference>
<feature type="compositionally biased region" description="Polar residues" evidence="1">
    <location>
        <begin position="1"/>
        <end position="11"/>
    </location>
</feature>
<organism evidence="2 3">
    <name type="scientific">psittacine adenovirus 4</name>
    <dbReference type="NCBI Taxonomy" id="2773287"/>
    <lineage>
        <taxon>Viruses</taxon>
        <taxon>Varidnaviria</taxon>
        <taxon>Bamfordvirae</taxon>
        <taxon>Preplasmiviricota</taxon>
        <taxon>Polisuviricotina</taxon>
        <taxon>Pharingeaviricetes</taxon>
        <taxon>Rowavirales</taxon>
        <taxon>Adenoviridae</taxon>
        <taxon>Aviadenovirus</taxon>
        <taxon>Aviadenovirus rubri</taxon>
        <taxon>Psittacine aviadenovirus B</taxon>
    </lineage>
</organism>
<evidence type="ECO:0000313" key="2">
    <source>
        <dbReference type="EMBL" id="APY28361.1"/>
    </source>
</evidence>
<dbReference type="EMBL" id="KX577802">
    <property type="protein sequence ID" value="APY28361.1"/>
    <property type="molecule type" value="Genomic_DNA"/>
</dbReference>
<dbReference type="InterPro" id="IPR021304">
    <property type="entry name" value="Adeno_L4-33K/L4-22K"/>
</dbReference>
<keyword evidence="3" id="KW-1185">Reference proteome</keyword>
<evidence type="ECO:0000313" key="3">
    <source>
        <dbReference type="Proteomes" id="UP000241841"/>
    </source>
</evidence>
<protein>
    <submittedName>
        <fullName evidence="2">ORF14</fullName>
    </submittedName>
</protein>